<dbReference type="RefSeq" id="WP_228849794.1">
    <property type="nucleotide sequence ID" value="NZ_JADCKQ010000014.1"/>
</dbReference>
<keyword evidence="1" id="KW-0812">Transmembrane</keyword>
<dbReference type="EMBL" id="JADCKQ010000014">
    <property type="protein sequence ID" value="MBI1495070.1"/>
    <property type="molecule type" value="Genomic_DNA"/>
</dbReference>
<evidence type="ECO:0000313" key="3">
    <source>
        <dbReference type="Proteomes" id="UP000640583"/>
    </source>
</evidence>
<reference evidence="2" key="1">
    <citation type="submission" date="2020-10" db="EMBL/GenBank/DDBJ databases">
        <title>Paenihalocynthiibacter styelae gen. nov., sp. nov., isolated from stalked sea squirt Styela clava.</title>
        <authorList>
            <person name="Kim Y.-O."/>
            <person name="Yoon J.-H."/>
        </authorList>
    </citation>
    <scope>NUCLEOTIDE SEQUENCE</scope>
    <source>
        <strain evidence="2">MYP1-1</strain>
    </source>
</reference>
<comment type="caution">
    <text evidence="2">The sequence shown here is derived from an EMBL/GenBank/DDBJ whole genome shotgun (WGS) entry which is preliminary data.</text>
</comment>
<keyword evidence="1" id="KW-1133">Transmembrane helix</keyword>
<dbReference type="Proteomes" id="UP000640583">
    <property type="component" value="Unassembled WGS sequence"/>
</dbReference>
<dbReference type="AlphaFoldDB" id="A0A8J7IZ85"/>
<name>A0A8J7IZ85_9RHOB</name>
<organism evidence="2 3">
    <name type="scientific">Halocynthiibacter styelae</name>
    <dbReference type="NCBI Taxonomy" id="2761955"/>
    <lineage>
        <taxon>Bacteria</taxon>
        <taxon>Pseudomonadati</taxon>
        <taxon>Pseudomonadota</taxon>
        <taxon>Alphaproteobacteria</taxon>
        <taxon>Rhodobacterales</taxon>
        <taxon>Paracoccaceae</taxon>
        <taxon>Halocynthiibacter</taxon>
    </lineage>
</organism>
<keyword evidence="1" id="KW-0472">Membrane</keyword>
<keyword evidence="3" id="KW-1185">Reference proteome</keyword>
<gene>
    <name evidence="2" type="ORF">H1D41_15610</name>
</gene>
<feature type="transmembrane region" description="Helical" evidence="1">
    <location>
        <begin position="34"/>
        <end position="55"/>
    </location>
</feature>
<protein>
    <submittedName>
        <fullName evidence="2">Uncharacterized protein</fullName>
    </submittedName>
</protein>
<evidence type="ECO:0000256" key="1">
    <source>
        <dbReference type="SAM" id="Phobius"/>
    </source>
</evidence>
<evidence type="ECO:0000313" key="2">
    <source>
        <dbReference type="EMBL" id="MBI1495070.1"/>
    </source>
</evidence>
<accession>A0A8J7IZ85</accession>
<proteinExistence type="predicted"/>
<feature type="transmembrane region" description="Helical" evidence="1">
    <location>
        <begin position="6"/>
        <end position="27"/>
    </location>
</feature>
<sequence>MFIYYTAMTFAVLCSISTLGEMLFAVIEGLSWKTVGLTLLSLSLALIFYMIAAWYSSDPQSFDLPLSLCEGIGK</sequence>